<name>A0A0F8XYL7_9ZZZZ</name>
<organism evidence="1">
    <name type="scientific">marine sediment metagenome</name>
    <dbReference type="NCBI Taxonomy" id="412755"/>
    <lineage>
        <taxon>unclassified sequences</taxon>
        <taxon>metagenomes</taxon>
        <taxon>ecological metagenomes</taxon>
    </lineage>
</organism>
<dbReference type="EMBL" id="LAZR01056439">
    <property type="protein sequence ID" value="KKK74197.1"/>
    <property type="molecule type" value="Genomic_DNA"/>
</dbReference>
<gene>
    <name evidence="1" type="ORF">LCGC14_2886200</name>
</gene>
<sequence>MRGLPDIDSMATFYTHAPASNTAATQTVAAVAGVTHVLDWIAYS</sequence>
<proteinExistence type="predicted"/>
<feature type="non-terminal residue" evidence="1">
    <location>
        <position position="44"/>
    </location>
</feature>
<accession>A0A0F8XYL7</accession>
<dbReference type="AlphaFoldDB" id="A0A0F8XYL7"/>
<protein>
    <submittedName>
        <fullName evidence="1">Uncharacterized protein</fullName>
    </submittedName>
</protein>
<comment type="caution">
    <text evidence="1">The sequence shown here is derived from an EMBL/GenBank/DDBJ whole genome shotgun (WGS) entry which is preliminary data.</text>
</comment>
<evidence type="ECO:0000313" key="1">
    <source>
        <dbReference type="EMBL" id="KKK74197.1"/>
    </source>
</evidence>
<reference evidence="1" key="1">
    <citation type="journal article" date="2015" name="Nature">
        <title>Complex archaea that bridge the gap between prokaryotes and eukaryotes.</title>
        <authorList>
            <person name="Spang A."/>
            <person name="Saw J.H."/>
            <person name="Jorgensen S.L."/>
            <person name="Zaremba-Niedzwiedzka K."/>
            <person name="Martijn J."/>
            <person name="Lind A.E."/>
            <person name="van Eijk R."/>
            <person name="Schleper C."/>
            <person name="Guy L."/>
            <person name="Ettema T.J."/>
        </authorList>
    </citation>
    <scope>NUCLEOTIDE SEQUENCE</scope>
</reference>